<dbReference type="RefSeq" id="WP_198738369.1">
    <property type="nucleotide sequence ID" value="NZ_JAEIOS010000011.1"/>
</dbReference>
<accession>A0A934HYP2</accession>
<dbReference type="Gene3D" id="3.40.710.10">
    <property type="entry name" value="DD-peptidase/beta-lactamase superfamily"/>
    <property type="match status" value="1"/>
</dbReference>
<proteinExistence type="predicted"/>
<dbReference type="PANTHER" id="PTHR43283:SF15">
    <property type="entry name" value="CONSERVED PROTEIN"/>
    <property type="match status" value="1"/>
</dbReference>
<sequence length="272" mass="29374">MDLNALDSLDSWPVDNAAAAVVSGGELMTVGDTGRCYQLASVTKLLSAWGFLLAVEEGVFDLDSGVGPHGATVRQLLSHAGGVGFASREPERDPGTRRIYSSAGFEILADVVAGEAEMEFSEYLREGVFEPLGMNHTRLTGSAGHGAESTVRDLTVFAREVLSPSLLHPRTVDAAMQVQFPDLDGVVPGFGMQKPCPWGLGFEIRGRKDPHWTGAGIPADTVGHFGQSGTYLWVHRPTERAMVVLTDRNFDEWAKPLWSDMNDAVWDELSAS</sequence>
<evidence type="ECO:0000259" key="1">
    <source>
        <dbReference type="Pfam" id="PF00144"/>
    </source>
</evidence>
<evidence type="ECO:0000313" key="3">
    <source>
        <dbReference type="Proteomes" id="UP000645966"/>
    </source>
</evidence>
<dbReference type="Proteomes" id="UP000645966">
    <property type="component" value="Unassembled WGS sequence"/>
</dbReference>
<dbReference type="EMBL" id="JAEIOS010000011">
    <property type="protein sequence ID" value="MBI8989383.1"/>
    <property type="molecule type" value="Genomic_DNA"/>
</dbReference>
<gene>
    <name evidence="2" type="ORF">JDV75_06360</name>
</gene>
<protein>
    <submittedName>
        <fullName evidence="2">Beta-lactamase family protein</fullName>
    </submittedName>
</protein>
<dbReference type="AlphaFoldDB" id="A0A934HYP2"/>
<dbReference type="InterPro" id="IPR050789">
    <property type="entry name" value="Diverse_Enzym_Activities"/>
</dbReference>
<dbReference type="InterPro" id="IPR012338">
    <property type="entry name" value="Beta-lactam/transpept-like"/>
</dbReference>
<feature type="domain" description="Beta-lactamase-related" evidence="1">
    <location>
        <begin position="17"/>
        <end position="251"/>
    </location>
</feature>
<organism evidence="2 3">
    <name type="scientific">Corynebacterium meridianum</name>
    <dbReference type="NCBI Taxonomy" id="2765363"/>
    <lineage>
        <taxon>Bacteria</taxon>
        <taxon>Bacillati</taxon>
        <taxon>Actinomycetota</taxon>
        <taxon>Actinomycetes</taxon>
        <taxon>Mycobacteriales</taxon>
        <taxon>Corynebacteriaceae</taxon>
        <taxon>Corynebacterium</taxon>
    </lineage>
</organism>
<name>A0A934HYP2_9CORY</name>
<dbReference type="SUPFAM" id="SSF56601">
    <property type="entry name" value="beta-lactamase/transpeptidase-like"/>
    <property type="match status" value="1"/>
</dbReference>
<evidence type="ECO:0000313" key="2">
    <source>
        <dbReference type="EMBL" id="MBI8989383.1"/>
    </source>
</evidence>
<dbReference type="Pfam" id="PF00144">
    <property type="entry name" value="Beta-lactamase"/>
    <property type="match status" value="1"/>
</dbReference>
<dbReference type="InterPro" id="IPR001466">
    <property type="entry name" value="Beta-lactam-related"/>
</dbReference>
<reference evidence="2" key="1">
    <citation type="submission" date="2020-12" db="EMBL/GenBank/DDBJ databases">
        <title>Genome public.</title>
        <authorList>
            <person name="Sun Q."/>
        </authorList>
    </citation>
    <scope>NUCLEOTIDE SEQUENCE</scope>
    <source>
        <strain evidence="2">CCM 8863</strain>
    </source>
</reference>
<keyword evidence="3" id="KW-1185">Reference proteome</keyword>
<comment type="caution">
    <text evidence="2">The sequence shown here is derived from an EMBL/GenBank/DDBJ whole genome shotgun (WGS) entry which is preliminary data.</text>
</comment>
<dbReference type="PANTHER" id="PTHR43283">
    <property type="entry name" value="BETA-LACTAMASE-RELATED"/>
    <property type="match status" value="1"/>
</dbReference>